<protein>
    <submittedName>
        <fullName evidence="1">Uncharacterized protein</fullName>
    </submittedName>
</protein>
<comment type="caution">
    <text evidence="1">The sequence shown here is derived from an EMBL/GenBank/DDBJ whole genome shotgun (WGS) entry which is preliminary data.</text>
</comment>
<name>A0AAD7GRT7_MYCRO</name>
<accession>A0AAD7GRT7</accession>
<reference evidence="1" key="1">
    <citation type="submission" date="2023-03" db="EMBL/GenBank/DDBJ databases">
        <title>Massive genome expansion in bonnet fungi (Mycena s.s.) driven by repeated elements and novel gene families across ecological guilds.</title>
        <authorList>
            <consortium name="Lawrence Berkeley National Laboratory"/>
            <person name="Harder C.B."/>
            <person name="Miyauchi S."/>
            <person name="Viragh M."/>
            <person name="Kuo A."/>
            <person name="Thoen E."/>
            <person name="Andreopoulos B."/>
            <person name="Lu D."/>
            <person name="Skrede I."/>
            <person name="Drula E."/>
            <person name="Henrissat B."/>
            <person name="Morin E."/>
            <person name="Kohler A."/>
            <person name="Barry K."/>
            <person name="LaButti K."/>
            <person name="Morin E."/>
            <person name="Salamov A."/>
            <person name="Lipzen A."/>
            <person name="Mereny Z."/>
            <person name="Hegedus B."/>
            <person name="Baldrian P."/>
            <person name="Stursova M."/>
            <person name="Weitz H."/>
            <person name="Taylor A."/>
            <person name="Grigoriev I.V."/>
            <person name="Nagy L.G."/>
            <person name="Martin F."/>
            <person name="Kauserud H."/>
        </authorList>
    </citation>
    <scope>NUCLEOTIDE SEQUENCE</scope>
    <source>
        <strain evidence="1">CBHHK067</strain>
    </source>
</reference>
<sequence>MHVVLAESPLFPIGSVIFWAVKVTEKERSDNVDAQSMLNYVRICVSSRLSVVVGSGRQFQMLCCRQDPSHPTQDPSLSLWRLDLVPDNILKFGSPRLDPKWTKIGTQLPNARPRGRTKSHATAVLQRKQFTRIPSINFLCLLPAAPKVVPTGLELGAEDLERNGFNAARTLFRKRGKGSKDTAGDFDDDLDEDITGLGDGRPQGKHVYALRYTPGAISGPAGGKNRYFSEARSRPDKIWDIRRKTCPDKNRSIGRVRDLASKEINQGPTPRRDLSRRSGVIRGTRVKMMAYTANGQTRRRQLETTRLIHVARGWHQHGKSCQPALFRIDPCWTQFELATS</sequence>
<keyword evidence="2" id="KW-1185">Reference proteome</keyword>
<organism evidence="1 2">
    <name type="scientific">Mycena rosella</name>
    <name type="common">Pink bonnet</name>
    <name type="synonym">Agaricus rosellus</name>
    <dbReference type="NCBI Taxonomy" id="1033263"/>
    <lineage>
        <taxon>Eukaryota</taxon>
        <taxon>Fungi</taxon>
        <taxon>Dikarya</taxon>
        <taxon>Basidiomycota</taxon>
        <taxon>Agaricomycotina</taxon>
        <taxon>Agaricomycetes</taxon>
        <taxon>Agaricomycetidae</taxon>
        <taxon>Agaricales</taxon>
        <taxon>Marasmiineae</taxon>
        <taxon>Mycenaceae</taxon>
        <taxon>Mycena</taxon>
    </lineage>
</organism>
<proteinExistence type="predicted"/>
<evidence type="ECO:0000313" key="2">
    <source>
        <dbReference type="Proteomes" id="UP001221757"/>
    </source>
</evidence>
<gene>
    <name evidence="1" type="ORF">B0H17DRAFT_1126927</name>
</gene>
<dbReference type="Proteomes" id="UP001221757">
    <property type="component" value="Unassembled WGS sequence"/>
</dbReference>
<evidence type="ECO:0000313" key="1">
    <source>
        <dbReference type="EMBL" id="KAJ7703887.1"/>
    </source>
</evidence>
<dbReference type="AlphaFoldDB" id="A0AAD7GRT7"/>
<dbReference type="EMBL" id="JARKIE010000011">
    <property type="protein sequence ID" value="KAJ7703887.1"/>
    <property type="molecule type" value="Genomic_DNA"/>
</dbReference>